<dbReference type="PANTHER" id="PTHR11910">
    <property type="entry name" value="ATP SYNTHASE DELTA CHAIN"/>
    <property type="match status" value="1"/>
</dbReference>
<evidence type="ECO:0000313" key="9">
    <source>
        <dbReference type="Proteomes" id="UP000698028"/>
    </source>
</evidence>
<gene>
    <name evidence="7" type="primary">atpH</name>
    <name evidence="8" type="ORF">KTQ36_09125</name>
</gene>
<dbReference type="NCBIfam" id="NF004406">
    <property type="entry name" value="PRK05758.3-2"/>
    <property type="match status" value="1"/>
</dbReference>
<evidence type="ECO:0000256" key="1">
    <source>
        <dbReference type="ARBA" id="ARBA00004370"/>
    </source>
</evidence>
<dbReference type="EMBL" id="JAHVAH010000001">
    <property type="protein sequence ID" value="MBW0145455.1"/>
    <property type="molecule type" value="Genomic_DNA"/>
</dbReference>
<protein>
    <recommendedName>
        <fullName evidence="7">ATP synthase subunit delta</fullName>
    </recommendedName>
    <alternativeName>
        <fullName evidence="7">ATP synthase F(1) sector subunit delta</fullName>
    </alternativeName>
    <alternativeName>
        <fullName evidence="7">F-type ATPase subunit delta</fullName>
        <shortName evidence="7">F-ATPase subunit delta</shortName>
    </alternativeName>
</protein>
<keyword evidence="6 7" id="KW-0066">ATP synthesis</keyword>
<comment type="function">
    <text evidence="7">This protein is part of the stalk that links CF(0) to CF(1). It either transmits conformational changes from CF(0) to CF(1) or is implicated in proton conduction.</text>
</comment>
<evidence type="ECO:0000313" key="8">
    <source>
        <dbReference type="EMBL" id="MBW0145455.1"/>
    </source>
</evidence>
<keyword evidence="2 7" id="KW-0813">Transport</keyword>
<dbReference type="Pfam" id="PF00213">
    <property type="entry name" value="OSCP"/>
    <property type="match status" value="1"/>
</dbReference>
<dbReference type="Proteomes" id="UP000698028">
    <property type="component" value="Unassembled WGS sequence"/>
</dbReference>
<keyword evidence="7" id="KW-1003">Cell membrane</keyword>
<dbReference type="HAMAP" id="MF_01416">
    <property type="entry name" value="ATP_synth_delta_bact"/>
    <property type="match status" value="1"/>
</dbReference>
<accession>A0ABS6V798</accession>
<comment type="function">
    <text evidence="7">F(1)F(0) ATP synthase produces ATP from ADP in the presence of a proton or sodium gradient. F-type ATPases consist of two structural domains, F(1) containing the extramembraneous catalytic core and F(0) containing the membrane proton channel, linked together by a central stalk and a peripheral stalk. During catalysis, ATP synthesis in the catalytic domain of F(1) is coupled via a rotary mechanism of the central stalk subunits to proton translocation.</text>
</comment>
<dbReference type="InterPro" id="IPR020781">
    <property type="entry name" value="ATPase_OSCP/d_CS"/>
</dbReference>
<keyword evidence="7" id="KW-0139">CF(1)</keyword>
<comment type="subcellular location">
    <subcellularLocation>
        <location evidence="7">Cell membrane</location>
        <topology evidence="7">Peripheral membrane protein</topology>
    </subcellularLocation>
    <subcellularLocation>
        <location evidence="1">Membrane</location>
    </subcellularLocation>
</comment>
<evidence type="ECO:0000256" key="6">
    <source>
        <dbReference type="ARBA" id="ARBA00023310"/>
    </source>
</evidence>
<dbReference type="InterPro" id="IPR000711">
    <property type="entry name" value="ATPase_OSCP/dsu"/>
</dbReference>
<keyword evidence="9" id="KW-1185">Reference proteome</keyword>
<name>A0ABS6V798_9SPHN</name>
<evidence type="ECO:0000256" key="3">
    <source>
        <dbReference type="ARBA" id="ARBA00022781"/>
    </source>
</evidence>
<organism evidence="8 9">
    <name type="scientific">Sphingomicrobium clamense</name>
    <dbReference type="NCBI Taxonomy" id="2851013"/>
    <lineage>
        <taxon>Bacteria</taxon>
        <taxon>Pseudomonadati</taxon>
        <taxon>Pseudomonadota</taxon>
        <taxon>Alphaproteobacteria</taxon>
        <taxon>Sphingomonadales</taxon>
        <taxon>Sphingomonadaceae</taxon>
        <taxon>Sphingomicrobium</taxon>
    </lineage>
</organism>
<comment type="similarity">
    <text evidence="7">Belongs to the ATPase delta chain family.</text>
</comment>
<reference evidence="8 9" key="1">
    <citation type="submission" date="2021-07" db="EMBL/GenBank/DDBJ databases">
        <title>The draft genome sequence of Sphingomicrobium sp. B8.</title>
        <authorList>
            <person name="Mu L."/>
        </authorList>
    </citation>
    <scope>NUCLEOTIDE SEQUENCE [LARGE SCALE GENOMIC DNA]</scope>
    <source>
        <strain evidence="8 9">B8</strain>
    </source>
</reference>
<evidence type="ECO:0000256" key="7">
    <source>
        <dbReference type="HAMAP-Rule" id="MF_01416"/>
    </source>
</evidence>
<evidence type="ECO:0000256" key="5">
    <source>
        <dbReference type="ARBA" id="ARBA00023136"/>
    </source>
</evidence>
<proteinExistence type="inferred from homology"/>
<sequence>MNSSGGIRASLAGRYASALFGLAREENEIDTVAANLDSLRAALAESNDLDALIASPAMTRDDAARATQAIAREFKLHRLTANFLGVLAENGRLDQLGAASEAFATLVADHKGEARAEVTSARALSTDQLAALQKKLSARVGRDVTLDTSVDPDLLGGLKVQLGSELIDATVRTKLNTLAQAMKG</sequence>
<evidence type="ECO:0000256" key="2">
    <source>
        <dbReference type="ARBA" id="ARBA00022448"/>
    </source>
</evidence>
<keyword evidence="3 7" id="KW-0375">Hydrogen ion transport</keyword>
<keyword evidence="5 7" id="KW-0472">Membrane</keyword>
<comment type="caution">
    <text evidence="8">The sequence shown here is derived from an EMBL/GenBank/DDBJ whole genome shotgun (WGS) entry which is preliminary data.</text>
</comment>
<dbReference type="NCBIfam" id="TIGR01145">
    <property type="entry name" value="ATP_synt_delta"/>
    <property type="match status" value="1"/>
</dbReference>
<keyword evidence="4 7" id="KW-0406">Ion transport</keyword>
<dbReference type="PROSITE" id="PS00389">
    <property type="entry name" value="ATPASE_DELTA"/>
    <property type="match status" value="1"/>
</dbReference>
<evidence type="ECO:0000256" key="4">
    <source>
        <dbReference type="ARBA" id="ARBA00023065"/>
    </source>
</evidence>
<dbReference type="RefSeq" id="WP_218633357.1">
    <property type="nucleotide sequence ID" value="NZ_JAHVAH010000001.1"/>
</dbReference>